<protein>
    <recommendedName>
        <fullName evidence="3">DUF4219 domain-containing protein</fullName>
    </recommendedName>
</protein>
<dbReference type="PANTHER" id="PTHR35317:SF35">
    <property type="entry name" value="DUF4219 DOMAIN-CONTAINING PROTEIN"/>
    <property type="match status" value="1"/>
</dbReference>
<dbReference type="EMBL" id="KI517416">
    <property type="protein sequence ID" value="ESQ47415.1"/>
    <property type="molecule type" value="Genomic_DNA"/>
</dbReference>
<evidence type="ECO:0000313" key="2">
    <source>
        <dbReference type="Proteomes" id="UP000030689"/>
    </source>
</evidence>
<dbReference type="OMA" id="MVMENED"/>
<gene>
    <name evidence="1" type="ORF">EUTSA_v10028209mg</name>
</gene>
<name>V4LAF9_EUTSA</name>
<dbReference type="eggNOG" id="KOG0017">
    <property type="taxonomic scope" value="Eukaryota"/>
</dbReference>
<accession>V4LAF9</accession>
<proteinExistence type="predicted"/>
<keyword evidence="2" id="KW-1185">Reference proteome</keyword>
<reference evidence="1 2" key="1">
    <citation type="journal article" date="2013" name="Front. Plant Sci.">
        <title>The Reference Genome of the Halophytic Plant Eutrema salsugineum.</title>
        <authorList>
            <person name="Yang R."/>
            <person name="Jarvis D.E."/>
            <person name="Chen H."/>
            <person name="Beilstein M.A."/>
            <person name="Grimwood J."/>
            <person name="Jenkins J."/>
            <person name="Shu S."/>
            <person name="Prochnik S."/>
            <person name="Xin M."/>
            <person name="Ma C."/>
            <person name="Schmutz J."/>
            <person name="Wing R.A."/>
            <person name="Mitchell-Olds T."/>
            <person name="Schumaker K.S."/>
            <person name="Wang X."/>
        </authorList>
    </citation>
    <scope>NUCLEOTIDE SEQUENCE [LARGE SCALE GENOMIC DNA]</scope>
</reference>
<evidence type="ECO:0000313" key="1">
    <source>
        <dbReference type="EMBL" id="ESQ47415.1"/>
    </source>
</evidence>
<dbReference type="AlphaFoldDB" id="V4LAF9"/>
<dbReference type="PANTHER" id="PTHR35317">
    <property type="entry name" value="OS04G0629600 PROTEIN"/>
    <property type="match status" value="1"/>
</dbReference>
<dbReference type="Proteomes" id="UP000030689">
    <property type="component" value="Unassembled WGS sequence"/>
</dbReference>
<dbReference type="KEGG" id="eus:EUTSA_v10028209mg"/>
<sequence length="171" mass="20461">MDAQMQMRLPLFNGESHELWSIKMRTLLMARDLWDIVENGVSEENTNQSLEESAKRQKYLRIKDMTALHMLQMSVTDSVFLRIARATSSKQAWEILKADFGETKNIQCEKMVDLIREYNLMVMENEDRFHEFIEKYMEVVNRAKFYGHKIPDRDLMRRLFRNLPPVKVELR</sequence>
<dbReference type="Gramene" id="ESQ47415">
    <property type="protein sequence ID" value="ESQ47415"/>
    <property type="gene ID" value="EUTSA_v10028209mg"/>
</dbReference>
<evidence type="ECO:0008006" key="3">
    <source>
        <dbReference type="Google" id="ProtNLM"/>
    </source>
</evidence>
<dbReference type="Pfam" id="PF14223">
    <property type="entry name" value="Retrotran_gag_2"/>
    <property type="match status" value="1"/>
</dbReference>
<organism evidence="1 2">
    <name type="scientific">Eutrema salsugineum</name>
    <name type="common">Saltwater cress</name>
    <name type="synonym">Sisymbrium salsugineum</name>
    <dbReference type="NCBI Taxonomy" id="72664"/>
    <lineage>
        <taxon>Eukaryota</taxon>
        <taxon>Viridiplantae</taxon>
        <taxon>Streptophyta</taxon>
        <taxon>Embryophyta</taxon>
        <taxon>Tracheophyta</taxon>
        <taxon>Spermatophyta</taxon>
        <taxon>Magnoliopsida</taxon>
        <taxon>eudicotyledons</taxon>
        <taxon>Gunneridae</taxon>
        <taxon>Pentapetalae</taxon>
        <taxon>rosids</taxon>
        <taxon>malvids</taxon>
        <taxon>Brassicales</taxon>
        <taxon>Brassicaceae</taxon>
        <taxon>Eutremeae</taxon>
        <taxon>Eutrema</taxon>
    </lineage>
</organism>